<proteinExistence type="predicted"/>
<dbReference type="AlphaFoldDB" id="A0A9D3ZJR3"/>
<feature type="region of interest" description="Disordered" evidence="1">
    <location>
        <begin position="1"/>
        <end position="42"/>
    </location>
</feature>
<reference evidence="2 3" key="1">
    <citation type="journal article" date="2021" name="Plant Biotechnol. J.">
        <title>Multi-omics assisted identification of the key and species-specific regulatory components of drought-tolerant mechanisms in Gossypium stocksii.</title>
        <authorList>
            <person name="Yu D."/>
            <person name="Ke L."/>
            <person name="Zhang D."/>
            <person name="Wu Y."/>
            <person name="Sun Y."/>
            <person name="Mei J."/>
            <person name="Sun J."/>
            <person name="Sun Y."/>
        </authorList>
    </citation>
    <scope>NUCLEOTIDE SEQUENCE [LARGE SCALE GENOMIC DNA]</scope>
    <source>
        <strain evidence="3">cv. E1</strain>
        <tissue evidence="2">Leaf</tissue>
    </source>
</reference>
<accession>A0A9D3ZJR3</accession>
<organism evidence="2 3">
    <name type="scientific">Gossypium stocksii</name>
    <dbReference type="NCBI Taxonomy" id="47602"/>
    <lineage>
        <taxon>Eukaryota</taxon>
        <taxon>Viridiplantae</taxon>
        <taxon>Streptophyta</taxon>
        <taxon>Embryophyta</taxon>
        <taxon>Tracheophyta</taxon>
        <taxon>Spermatophyta</taxon>
        <taxon>Magnoliopsida</taxon>
        <taxon>eudicotyledons</taxon>
        <taxon>Gunneridae</taxon>
        <taxon>Pentapetalae</taxon>
        <taxon>rosids</taxon>
        <taxon>malvids</taxon>
        <taxon>Malvales</taxon>
        <taxon>Malvaceae</taxon>
        <taxon>Malvoideae</taxon>
        <taxon>Gossypium</taxon>
    </lineage>
</organism>
<keyword evidence="3" id="KW-1185">Reference proteome</keyword>
<evidence type="ECO:0000313" key="3">
    <source>
        <dbReference type="Proteomes" id="UP000828251"/>
    </source>
</evidence>
<protein>
    <submittedName>
        <fullName evidence="2">Uncharacterized protein</fullName>
    </submittedName>
</protein>
<sequence length="94" mass="10276">MVRIKQSYREAISHHSSGIKRDRGGDKEGDEVGSSGRETSSTINVDAIMERAQKVITVANARVQISGSICKRLGTKEGSRSTKESNGSRLVHYK</sequence>
<dbReference type="EMBL" id="JAIQCV010000012">
    <property type="protein sequence ID" value="KAH1039734.1"/>
    <property type="molecule type" value="Genomic_DNA"/>
</dbReference>
<evidence type="ECO:0000313" key="2">
    <source>
        <dbReference type="EMBL" id="KAH1039734.1"/>
    </source>
</evidence>
<gene>
    <name evidence="2" type="ORF">J1N35_041477</name>
</gene>
<comment type="caution">
    <text evidence="2">The sequence shown here is derived from an EMBL/GenBank/DDBJ whole genome shotgun (WGS) entry which is preliminary data.</text>
</comment>
<feature type="compositionally biased region" description="Basic and acidic residues" evidence="1">
    <location>
        <begin position="74"/>
        <end position="83"/>
    </location>
</feature>
<feature type="region of interest" description="Disordered" evidence="1">
    <location>
        <begin position="73"/>
        <end position="94"/>
    </location>
</feature>
<name>A0A9D3ZJR3_9ROSI</name>
<dbReference type="Proteomes" id="UP000828251">
    <property type="component" value="Unassembled WGS sequence"/>
</dbReference>
<evidence type="ECO:0000256" key="1">
    <source>
        <dbReference type="SAM" id="MobiDB-lite"/>
    </source>
</evidence>
<feature type="compositionally biased region" description="Basic and acidic residues" evidence="1">
    <location>
        <begin position="7"/>
        <end position="27"/>
    </location>
</feature>